<evidence type="ECO:0000256" key="6">
    <source>
        <dbReference type="ARBA" id="ARBA00022840"/>
    </source>
</evidence>
<keyword evidence="10" id="KW-1185">Reference proteome</keyword>
<organism evidence="9 10">
    <name type="scientific">Parvularcula marina</name>
    <dbReference type="NCBI Taxonomy" id="2292771"/>
    <lineage>
        <taxon>Bacteria</taxon>
        <taxon>Pseudomonadati</taxon>
        <taxon>Pseudomonadota</taxon>
        <taxon>Alphaproteobacteria</taxon>
        <taxon>Parvularculales</taxon>
        <taxon>Parvularculaceae</taxon>
        <taxon>Parvularcula</taxon>
    </lineage>
</organism>
<dbReference type="UniPathway" id="UPA00028">
    <property type="reaction ID" value="UER00005"/>
</dbReference>
<comment type="function">
    <text evidence="8">Catalyzes the condensation of pantoate with beta-alanine in an ATP-dependent reaction via a pantoyl-adenylate intermediate.</text>
</comment>
<dbReference type="Proteomes" id="UP000264589">
    <property type="component" value="Unassembled WGS sequence"/>
</dbReference>
<comment type="pathway">
    <text evidence="1 8">Cofactor biosynthesis; (R)-pantothenate biosynthesis; (R)-pantothenate from (R)-pantoate and beta-alanine: step 1/1.</text>
</comment>
<dbReference type="InParanoid" id="A0A371RGI2"/>
<keyword evidence="8" id="KW-0963">Cytoplasm</keyword>
<dbReference type="InterPro" id="IPR003721">
    <property type="entry name" value="Pantoate_ligase"/>
</dbReference>
<dbReference type="InterPro" id="IPR042176">
    <property type="entry name" value="Pantoate_ligase_C"/>
</dbReference>
<dbReference type="PANTHER" id="PTHR21299:SF1">
    <property type="entry name" value="PANTOATE--BETA-ALANINE LIGASE"/>
    <property type="match status" value="1"/>
</dbReference>
<comment type="subcellular location">
    <subcellularLocation>
        <location evidence="8">Cytoplasm</location>
    </subcellularLocation>
</comment>
<dbReference type="EMBL" id="QUQO01000001">
    <property type="protein sequence ID" value="RFB04525.1"/>
    <property type="molecule type" value="Genomic_DNA"/>
</dbReference>
<comment type="miscellaneous">
    <text evidence="8">The reaction proceeds by a bi uni uni bi ping pong mechanism.</text>
</comment>
<keyword evidence="3 8" id="KW-0436">Ligase</keyword>
<keyword evidence="6 8" id="KW-0067">ATP-binding</keyword>
<dbReference type="GO" id="GO:0015940">
    <property type="term" value="P:pantothenate biosynthetic process"/>
    <property type="evidence" value="ECO:0007669"/>
    <property type="project" value="UniProtKB-UniRule"/>
</dbReference>
<dbReference type="GO" id="GO:0004592">
    <property type="term" value="F:pantoate-beta-alanine ligase activity"/>
    <property type="evidence" value="ECO:0007669"/>
    <property type="project" value="UniProtKB-UniRule"/>
</dbReference>
<feature type="binding site" evidence="8">
    <location>
        <position position="67"/>
    </location>
    <ligand>
        <name>(R)-pantoate</name>
        <dbReference type="ChEBI" id="CHEBI:15980"/>
    </ligand>
</feature>
<feature type="active site" description="Proton donor" evidence="8">
    <location>
        <position position="43"/>
    </location>
</feature>
<evidence type="ECO:0000256" key="8">
    <source>
        <dbReference type="HAMAP-Rule" id="MF_00158"/>
    </source>
</evidence>
<feature type="binding site" evidence="8">
    <location>
        <position position="160"/>
    </location>
    <ligand>
        <name>(R)-pantoate</name>
        <dbReference type="ChEBI" id="CHEBI:15980"/>
    </ligand>
</feature>
<evidence type="ECO:0000313" key="9">
    <source>
        <dbReference type="EMBL" id="RFB04525.1"/>
    </source>
</evidence>
<protein>
    <recommendedName>
        <fullName evidence="8">Pantothenate synthetase</fullName>
        <shortName evidence="8">PS</shortName>
        <ecNumber evidence="8">6.3.2.1</ecNumber>
    </recommendedName>
    <alternativeName>
        <fullName evidence="8">Pantoate--beta-alanine ligase</fullName>
    </alternativeName>
    <alternativeName>
        <fullName evidence="8">Pantoate-activating enzyme</fullName>
    </alternativeName>
</protein>
<feature type="binding site" evidence="8">
    <location>
        <begin position="191"/>
        <end position="194"/>
    </location>
    <ligand>
        <name>ATP</name>
        <dbReference type="ChEBI" id="CHEBI:30616"/>
    </ligand>
</feature>
<evidence type="ECO:0000256" key="4">
    <source>
        <dbReference type="ARBA" id="ARBA00022655"/>
    </source>
</evidence>
<comment type="similarity">
    <text evidence="2 8">Belongs to the pantothenate synthetase family.</text>
</comment>
<evidence type="ECO:0000256" key="7">
    <source>
        <dbReference type="ARBA" id="ARBA00048258"/>
    </source>
</evidence>
<feature type="binding site" evidence="8">
    <location>
        <position position="183"/>
    </location>
    <ligand>
        <name>ATP</name>
        <dbReference type="ChEBI" id="CHEBI:30616"/>
    </ligand>
</feature>
<evidence type="ECO:0000256" key="2">
    <source>
        <dbReference type="ARBA" id="ARBA00009256"/>
    </source>
</evidence>
<dbReference type="SUPFAM" id="SSF52374">
    <property type="entry name" value="Nucleotidylyl transferase"/>
    <property type="match status" value="1"/>
</dbReference>
<dbReference type="NCBIfam" id="TIGR00018">
    <property type="entry name" value="panC"/>
    <property type="match status" value="1"/>
</dbReference>
<dbReference type="AlphaFoldDB" id="A0A371RGI2"/>
<accession>A0A371RGI2</accession>
<reference evidence="9 10" key="1">
    <citation type="submission" date="2018-08" db="EMBL/GenBank/DDBJ databases">
        <title>Parvularcula sp. SM1705, isolated from surface water of the South Sea China.</title>
        <authorList>
            <person name="Sun L."/>
        </authorList>
    </citation>
    <scope>NUCLEOTIDE SEQUENCE [LARGE SCALE GENOMIC DNA]</scope>
    <source>
        <strain evidence="9 10">SM1705</strain>
    </source>
</reference>
<sequence length="292" mass="32022">MNTHTQPPIARHTRSLAAILGEFRKHKERIAFVPTMGALHRGHLSLVEVAKAHAERVVVSIFVNPKQFAPTEDLDTYPRTELADVEALSKAGVDAIYMPDAGDMYPEGYQTTVTVPEVAKPLDGASRGPGYFAGIATVVLKLFNQVRPDAAVFGEKDYQQLLVIRRMVRDLNLDIDIIGAPIIRESDGLAMSSRNQYLSDEERNIAGWLSNVMRDTTALLRTGADPEAALAKGIEGLKSGGLAPVDYFELRRDPTLELVTSPVAPEDWATVRLFAAVMLGRTRLIDNMAVSE</sequence>
<dbReference type="InterPro" id="IPR014729">
    <property type="entry name" value="Rossmann-like_a/b/a_fold"/>
</dbReference>
<dbReference type="EC" id="6.3.2.1" evidence="8"/>
<dbReference type="PANTHER" id="PTHR21299">
    <property type="entry name" value="CYTIDYLATE KINASE/PANTOATE-BETA-ALANINE LIGASE"/>
    <property type="match status" value="1"/>
</dbReference>
<keyword evidence="5 8" id="KW-0547">Nucleotide-binding</keyword>
<proteinExistence type="inferred from homology"/>
<dbReference type="HAMAP" id="MF_00158">
    <property type="entry name" value="PanC"/>
    <property type="match status" value="1"/>
</dbReference>
<comment type="subunit">
    <text evidence="8">Homodimer.</text>
</comment>
<dbReference type="InterPro" id="IPR004821">
    <property type="entry name" value="Cyt_trans-like"/>
</dbReference>
<name>A0A371RGI2_9PROT</name>
<dbReference type="GO" id="GO:0005524">
    <property type="term" value="F:ATP binding"/>
    <property type="evidence" value="ECO:0007669"/>
    <property type="project" value="UniProtKB-KW"/>
</dbReference>
<comment type="catalytic activity">
    <reaction evidence="7 8">
        <text>(R)-pantoate + beta-alanine + ATP = (R)-pantothenate + AMP + diphosphate + H(+)</text>
        <dbReference type="Rhea" id="RHEA:10912"/>
        <dbReference type="ChEBI" id="CHEBI:15378"/>
        <dbReference type="ChEBI" id="CHEBI:15980"/>
        <dbReference type="ChEBI" id="CHEBI:29032"/>
        <dbReference type="ChEBI" id="CHEBI:30616"/>
        <dbReference type="ChEBI" id="CHEBI:33019"/>
        <dbReference type="ChEBI" id="CHEBI:57966"/>
        <dbReference type="ChEBI" id="CHEBI:456215"/>
        <dbReference type="EC" id="6.3.2.1"/>
    </reaction>
</comment>
<gene>
    <name evidence="8" type="primary">panC</name>
    <name evidence="9" type="ORF">DX908_04050</name>
</gene>
<evidence type="ECO:0000256" key="1">
    <source>
        <dbReference type="ARBA" id="ARBA00004990"/>
    </source>
</evidence>
<evidence type="ECO:0000256" key="3">
    <source>
        <dbReference type="ARBA" id="ARBA00022598"/>
    </source>
</evidence>
<comment type="caution">
    <text evidence="9">The sequence shown here is derived from an EMBL/GenBank/DDBJ whole genome shotgun (WGS) entry which is preliminary data.</text>
</comment>
<dbReference type="OrthoDB" id="9773087at2"/>
<dbReference type="FunCoup" id="A0A371RGI2">
    <property type="interactions" value="536"/>
</dbReference>
<dbReference type="Gene3D" id="3.30.1300.10">
    <property type="entry name" value="Pantoate-beta-alanine ligase, C-terminal domain"/>
    <property type="match status" value="1"/>
</dbReference>
<evidence type="ECO:0000313" key="10">
    <source>
        <dbReference type="Proteomes" id="UP000264589"/>
    </source>
</evidence>
<evidence type="ECO:0000256" key="5">
    <source>
        <dbReference type="ARBA" id="ARBA00022741"/>
    </source>
</evidence>
<dbReference type="GO" id="GO:0005829">
    <property type="term" value="C:cytosol"/>
    <property type="evidence" value="ECO:0007669"/>
    <property type="project" value="TreeGrafter"/>
</dbReference>
<feature type="binding site" evidence="8">
    <location>
        <position position="67"/>
    </location>
    <ligand>
        <name>beta-alanine</name>
        <dbReference type="ChEBI" id="CHEBI:57966"/>
    </ligand>
</feature>
<dbReference type="Pfam" id="PF02569">
    <property type="entry name" value="Pantoate_ligase"/>
    <property type="match status" value="1"/>
</dbReference>
<keyword evidence="4 8" id="KW-0566">Pantothenate biosynthesis</keyword>
<dbReference type="NCBIfam" id="TIGR00125">
    <property type="entry name" value="cyt_tran_rel"/>
    <property type="match status" value="1"/>
</dbReference>
<dbReference type="CDD" id="cd00560">
    <property type="entry name" value="PanC"/>
    <property type="match status" value="1"/>
</dbReference>
<dbReference type="Gene3D" id="3.40.50.620">
    <property type="entry name" value="HUPs"/>
    <property type="match status" value="1"/>
</dbReference>
<feature type="binding site" evidence="8">
    <location>
        <begin position="36"/>
        <end position="43"/>
    </location>
    <ligand>
        <name>ATP</name>
        <dbReference type="ChEBI" id="CHEBI:30616"/>
    </ligand>
</feature>
<feature type="binding site" evidence="8">
    <location>
        <begin position="154"/>
        <end position="157"/>
    </location>
    <ligand>
        <name>ATP</name>
        <dbReference type="ChEBI" id="CHEBI:30616"/>
    </ligand>
</feature>